<dbReference type="Proteomes" id="UP000504636">
    <property type="component" value="Unplaced"/>
</dbReference>
<feature type="region of interest" description="Disordered" evidence="1">
    <location>
        <begin position="38"/>
        <end position="76"/>
    </location>
</feature>
<dbReference type="RefSeq" id="XP_033568357.1">
    <property type="nucleotide sequence ID" value="XM_033713592.1"/>
</dbReference>
<name>A0A6A6XYR8_9PEZI</name>
<evidence type="ECO:0008006" key="6">
    <source>
        <dbReference type="Google" id="ProtNLM"/>
    </source>
</evidence>
<dbReference type="EMBL" id="MU003731">
    <property type="protein sequence ID" value="KAF2801393.1"/>
    <property type="molecule type" value="Genomic_DNA"/>
</dbReference>
<protein>
    <recommendedName>
        <fullName evidence="6">Secreted protein</fullName>
    </recommendedName>
</protein>
<reference evidence="5" key="2">
    <citation type="submission" date="2020-04" db="EMBL/GenBank/DDBJ databases">
        <authorList>
            <consortium name="NCBI Genome Project"/>
        </authorList>
    </citation>
    <scope>NUCLEOTIDE SEQUENCE</scope>
    <source>
        <strain evidence="5">CBS 304.34</strain>
    </source>
</reference>
<evidence type="ECO:0000256" key="2">
    <source>
        <dbReference type="SAM" id="SignalP"/>
    </source>
</evidence>
<dbReference type="AlphaFoldDB" id="A0A6A6XYR8"/>
<proteinExistence type="predicted"/>
<gene>
    <name evidence="3 5" type="ORF">BDZ99DRAFT_239727</name>
</gene>
<organism evidence="3">
    <name type="scientific">Mytilinidion resinicola</name>
    <dbReference type="NCBI Taxonomy" id="574789"/>
    <lineage>
        <taxon>Eukaryota</taxon>
        <taxon>Fungi</taxon>
        <taxon>Dikarya</taxon>
        <taxon>Ascomycota</taxon>
        <taxon>Pezizomycotina</taxon>
        <taxon>Dothideomycetes</taxon>
        <taxon>Pleosporomycetidae</taxon>
        <taxon>Mytilinidiales</taxon>
        <taxon>Mytilinidiaceae</taxon>
        <taxon>Mytilinidion</taxon>
    </lineage>
</organism>
<feature type="signal peptide" evidence="2">
    <location>
        <begin position="1"/>
        <end position="20"/>
    </location>
</feature>
<evidence type="ECO:0000256" key="1">
    <source>
        <dbReference type="SAM" id="MobiDB-lite"/>
    </source>
</evidence>
<keyword evidence="2" id="KW-0732">Signal</keyword>
<keyword evidence="4" id="KW-1185">Reference proteome</keyword>
<sequence length="93" mass="10138">MPRRLLLRWSLVSATVVVISDQGSVVVGDALARCGLRNERSKRHPSDRSASAEAVSTTTSTAFRKGRSAKGVRRSSSRSVHLGLLYSRNLITE</sequence>
<evidence type="ECO:0000313" key="4">
    <source>
        <dbReference type="Proteomes" id="UP000504636"/>
    </source>
</evidence>
<dbReference type="GeneID" id="54454485"/>
<feature type="compositionally biased region" description="Low complexity" evidence="1">
    <location>
        <begin position="49"/>
        <end position="62"/>
    </location>
</feature>
<reference evidence="5" key="3">
    <citation type="submission" date="2025-04" db="UniProtKB">
        <authorList>
            <consortium name="RefSeq"/>
        </authorList>
    </citation>
    <scope>IDENTIFICATION</scope>
    <source>
        <strain evidence="5">CBS 304.34</strain>
    </source>
</reference>
<feature type="chain" id="PRO_5044628743" description="Secreted protein" evidence="2">
    <location>
        <begin position="21"/>
        <end position="93"/>
    </location>
</feature>
<accession>A0A6A6XYR8</accession>
<feature type="compositionally biased region" description="Basic and acidic residues" evidence="1">
    <location>
        <begin position="38"/>
        <end position="47"/>
    </location>
</feature>
<evidence type="ECO:0000313" key="5">
    <source>
        <dbReference type="RefSeq" id="XP_033568357.1"/>
    </source>
</evidence>
<reference evidence="3 5" key="1">
    <citation type="journal article" date="2020" name="Stud. Mycol.">
        <title>101 Dothideomycetes genomes: a test case for predicting lifestyles and emergence of pathogens.</title>
        <authorList>
            <person name="Haridas S."/>
            <person name="Albert R."/>
            <person name="Binder M."/>
            <person name="Bloem J."/>
            <person name="Labutti K."/>
            <person name="Salamov A."/>
            <person name="Andreopoulos B."/>
            <person name="Baker S."/>
            <person name="Barry K."/>
            <person name="Bills G."/>
            <person name="Bluhm B."/>
            <person name="Cannon C."/>
            <person name="Castanera R."/>
            <person name="Culley D."/>
            <person name="Daum C."/>
            <person name="Ezra D."/>
            <person name="Gonzalez J."/>
            <person name="Henrissat B."/>
            <person name="Kuo A."/>
            <person name="Liang C."/>
            <person name="Lipzen A."/>
            <person name="Lutzoni F."/>
            <person name="Magnuson J."/>
            <person name="Mondo S."/>
            <person name="Nolan M."/>
            <person name="Ohm R."/>
            <person name="Pangilinan J."/>
            <person name="Park H.-J."/>
            <person name="Ramirez L."/>
            <person name="Alfaro M."/>
            <person name="Sun H."/>
            <person name="Tritt A."/>
            <person name="Yoshinaga Y."/>
            <person name="Zwiers L.-H."/>
            <person name="Turgeon B."/>
            <person name="Goodwin S."/>
            <person name="Spatafora J."/>
            <person name="Crous P."/>
            <person name="Grigoriev I."/>
        </authorList>
    </citation>
    <scope>NUCLEOTIDE SEQUENCE</scope>
    <source>
        <strain evidence="3 5">CBS 304.34</strain>
    </source>
</reference>
<feature type="compositionally biased region" description="Basic residues" evidence="1">
    <location>
        <begin position="64"/>
        <end position="76"/>
    </location>
</feature>
<evidence type="ECO:0000313" key="3">
    <source>
        <dbReference type="EMBL" id="KAF2801393.1"/>
    </source>
</evidence>